<accession>A0ABU9GMB6</accession>
<protein>
    <recommendedName>
        <fullName evidence="4">Phage abortive infection protein</fullName>
    </recommendedName>
</protein>
<dbReference type="Proteomes" id="UP001369082">
    <property type="component" value="Unassembled WGS sequence"/>
</dbReference>
<evidence type="ECO:0000256" key="1">
    <source>
        <dbReference type="SAM" id="Phobius"/>
    </source>
</evidence>
<keyword evidence="1" id="KW-1133">Transmembrane helix</keyword>
<dbReference type="RefSeq" id="WP_341596405.1">
    <property type="nucleotide sequence ID" value="NZ_JBAKAZ010000005.1"/>
</dbReference>
<proteinExistence type="predicted"/>
<evidence type="ECO:0000313" key="3">
    <source>
        <dbReference type="Proteomes" id="UP001369082"/>
    </source>
</evidence>
<evidence type="ECO:0008006" key="4">
    <source>
        <dbReference type="Google" id="ProtNLM"/>
    </source>
</evidence>
<keyword evidence="1" id="KW-0812">Transmembrane</keyword>
<feature type="transmembrane region" description="Helical" evidence="1">
    <location>
        <begin position="36"/>
        <end position="58"/>
    </location>
</feature>
<comment type="caution">
    <text evidence="2">The sequence shown here is derived from an EMBL/GenBank/DDBJ whole genome shotgun (WGS) entry which is preliminary data.</text>
</comment>
<sequence>MKLPVKFIPSLIGVLVGMSLWSIAEIAFESLNNTDVKIVVAIIAAFGSLTTGVVIALVNHSRHKSRELLVQKRISERELLVQKKIGEREIDEAHRQRKVEIYNDFLELISSFMQGTNAENKKKKPSMQKVLDEFEKFQNGILLWGGPKVILAFLEYRKSSTEEDDNITVFRAIDKLYKALREDIGLSNEGLDELEMVQMYLKDPTEIEGLIKT</sequence>
<reference evidence="2 3" key="1">
    <citation type="submission" date="2024-02" db="EMBL/GenBank/DDBJ databases">
        <title>Bacteria isolated from the canopy kelp, Nereocystis luetkeana.</title>
        <authorList>
            <person name="Pfister C.A."/>
            <person name="Younker I.T."/>
            <person name="Light S.H."/>
        </authorList>
    </citation>
    <scope>NUCLEOTIDE SEQUENCE [LARGE SCALE GENOMIC DNA]</scope>
    <source>
        <strain evidence="2 3">TI.1.05</strain>
    </source>
</reference>
<dbReference type="EMBL" id="JBAKAZ010000005">
    <property type="protein sequence ID" value="MEL0628447.1"/>
    <property type="molecule type" value="Genomic_DNA"/>
</dbReference>
<feature type="transmembrane region" description="Helical" evidence="1">
    <location>
        <begin position="7"/>
        <end position="24"/>
    </location>
</feature>
<name>A0ABU9GMB6_9GAMM</name>
<keyword evidence="1" id="KW-0472">Membrane</keyword>
<organism evidence="2 3">
    <name type="scientific">Psychromonas aquatilis</name>
    <dbReference type="NCBI Taxonomy" id="2005072"/>
    <lineage>
        <taxon>Bacteria</taxon>
        <taxon>Pseudomonadati</taxon>
        <taxon>Pseudomonadota</taxon>
        <taxon>Gammaproteobacteria</taxon>
        <taxon>Alteromonadales</taxon>
        <taxon>Psychromonadaceae</taxon>
        <taxon>Psychromonas</taxon>
    </lineage>
</organism>
<evidence type="ECO:0000313" key="2">
    <source>
        <dbReference type="EMBL" id="MEL0628447.1"/>
    </source>
</evidence>
<keyword evidence="3" id="KW-1185">Reference proteome</keyword>
<gene>
    <name evidence="2" type="ORF">V6256_02410</name>
</gene>